<dbReference type="OrthoDB" id="359078at2"/>
<reference evidence="2" key="1">
    <citation type="submission" date="2018-12" db="EMBL/GenBank/DDBJ databases">
        <title>Tengunoibacter tsumagoiensis gen. nov., sp. nov., Dictyobacter kobayashii sp. nov., D. alpinus sp. nov., and D. joshuensis sp. nov. and description of Dictyobacteraceae fam. nov. within the order Ktedonobacterales isolated from Tengu-no-mugimeshi.</title>
        <authorList>
            <person name="Wang C.M."/>
            <person name="Zheng Y."/>
            <person name="Sakai Y."/>
            <person name="Toyoda A."/>
            <person name="Minakuchi Y."/>
            <person name="Abe K."/>
            <person name="Yokota A."/>
            <person name="Yabe S."/>
        </authorList>
    </citation>
    <scope>NUCLEOTIDE SEQUENCE [LARGE SCALE GENOMIC DNA]</scope>
    <source>
        <strain evidence="2">Uno16</strain>
    </source>
</reference>
<accession>A0A402BJD8</accession>
<dbReference type="InterPro" id="IPR027417">
    <property type="entry name" value="P-loop_NTPase"/>
</dbReference>
<comment type="caution">
    <text evidence="1">The sequence shown here is derived from an EMBL/GenBank/DDBJ whole genome shotgun (WGS) entry which is preliminary data.</text>
</comment>
<dbReference type="Gene3D" id="3.40.50.300">
    <property type="entry name" value="P-loop containing nucleotide triphosphate hydrolases"/>
    <property type="match status" value="1"/>
</dbReference>
<dbReference type="EMBL" id="BIFT01000002">
    <property type="protein sequence ID" value="GCE31456.1"/>
    <property type="molecule type" value="Genomic_DNA"/>
</dbReference>
<sequence length="210" mass="23872">MPRVCPQCGEWCVEEPIDKTIPAVLCPFCSYAEPFVSLPLFIVTGASGAGKTVLSQHLPAYMPECVTLDTDILWGVIPATEEKNYSDYQNNLLLLAKHIAQNGRPVVLCGSTTPERISMCLQRQYFSAIHILALVCDDEVLLERLKQRPAWRGCDNKDTQKNMLDFNRWFKDQAQHTEPPMTLYDTSKASVEQTLQDTRQWIQERLSLSH</sequence>
<dbReference type="AlphaFoldDB" id="A0A402BJD8"/>
<dbReference type="Pfam" id="PF13671">
    <property type="entry name" value="AAA_33"/>
    <property type="match status" value="1"/>
</dbReference>
<proteinExistence type="predicted"/>
<dbReference type="SUPFAM" id="SSF52540">
    <property type="entry name" value="P-loop containing nucleoside triphosphate hydrolases"/>
    <property type="match status" value="1"/>
</dbReference>
<organism evidence="1 2">
    <name type="scientific">Dictyobacter alpinus</name>
    <dbReference type="NCBI Taxonomy" id="2014873"/>
    <lineage>
        <taxon>Bacteria</taxon>
        <taxon>Bacillati</taxon>
        <taxon>Chloroflexota</taxon>
        <taxon>Ktedonobacteria</taxon>
        <taxon>Ktedonobacterales</taxon>
        <taxon>Dictyobacteraceae</taxon>
        <taxon>Dictyobacter</taxon>
    </lineage>
</organism>
<evidence type="ECO:0000313" key="2">
    <source>
        <dbReference type="Proteomes" id="UP000287171"/>
    </source>
</evidence>
<dbReference type="Proteomes" id="UP000287171">
    <property type="component" value="Unassembled WGS sequence"/>
</dbReference>
<keyword evidence="1" id="KW-0418">Kinase</keyword>
<dbReference type="GO" id="GO:0016301">
    <property type="term" value="F:kinase activity"/>
    <property type="evidence" value="ECO:0007669"/>
    <property type="project" value="UniProtKB-KW"/>
</dbReference>
<name>A0A402BJD8_9CHLR</name>
<protein>
    <submittedName>
        <fullName evidence="1">Nucleoside kinase</fullName>
    </submittedName>
</protein>
<dbReference type="RefSeq" id="WP_126631422.1">
    <property type="nucleotide sequence ID" value="NZ_BIFT01000002.1"/>
</dbReference>
<keyword evidence="2" id="KW-1185">Reference proteome</keyword>
<evidence type="ECO:0000313" key="1">
    <source>
        <dbReference type="EMBL" id="GCE31456.1"/>
    </source>
</evidence>
<keyword evidence="1" id="KW-0808">Transferase</keyword>
<gene>
    <name evidence="1" type="ORF">KDA_69400</name>
</gene>